<name>A0ABS7C840_9BACL</name>
<dbReference type="PROSITE" id="PS51257">
    <property type="entry name" value="PROKAR_LIPOPROTEIN"/>
    <property type="match status" value="1"/>
</dbReference>
<dbReference type="Proteomes" id="UP001519887">
    <property type="component" value="Unassembled WGS sequence"/>
</dbReference>
<dbReference type="EMBL" id="JAHZIK010000746">
    <property type="protein sequence ID" value="MBW7457084.1"/>
    <property type="molecule type" value="Genomic_DNA"/>
</dbReference>
<dbReference type="InterPro" id="IPR058627">
    <property type="entry name" value="MdtA-like_C"/>
</dbReference>
<gene>
    <name evidence="4" type="ORF">K0U00_23895</name>
</gene>
<evidence type="ECO:0000313" key="4">
    <source>
        <dbReference type="EMBL" id="MBW7457084.1"/>
    </source>
</evidence>
<feature type="domain" description="CzcB-like barrel-sandwich hybrid" evidence="3">
    <location>
        <begin position="90"/>
        <end position="203"/>
    </location>
</feature>
<protein>
    <submittedName>
        <fullName evidence="4">Efflux RND transporter periplasmic adaptor subunit</fullName>
    </submittedName>
</protein>
<evidence type="ECO:0000256" key="1">
    <source>
        <dbReference type="SAM" id="MobiDB-lite"/>
    </source>
</evidence>
<dbReference type="RefSeq" id="WP_210046541.1">
    <property type="nucleotide sequence ID" value="NZ_JBHLVU010000031.1"/>
</dbReference>
<organism evidence="4 5">
    <name type="scientific">Paenibacillus sepulcri</name>
    <dbReference type="NCBI Taxonomy" id="359917"/>
    <lineage>
        <taxon>Bacteria</taxon>
        <taxon>Bacillati</taxon>
        <taxon>Bacillota</taxon>
        <taxon>Bacilli</taxon>
        <taxon>Bacillales</taxon>
        <taxon>Paenibacillaceae</taxon>
        <taxon>Paenibacillus</taxon>
    </lineage>
</organism>
<evidence type="ECO:0000259" key="3">
    <source>
        <dbReference type="Pfam" id="PF25973"/>
    </source>
</evidence>
<proteinExistence type="predicted"/>
<dbReference type="InterPro" id="IPR058647">
    <property type="entry name" value="BSH_CzcB-like"/>
</dbReference>
<keyword evidence="5" id="KW-1185">Reference proteome</keyword>
<dbReference type="SUPFAM" id="SSF111369">
    <property type="entry name" value="HlyD-like secretion proteins"/>
    <property type="match status" value="1"/>
</dbReference>
<dbReference type="Gene3D" id="2.40.50.100">
    <property type="match status" value="2"/>
</dbReference>
<sequence>MFTKWLTEGSFKRTAAVILGAVLVFTSGCSLLPNEDPEEVLPEITPPQISKKPEYEVTTTTLESKTTGTGKIISLREETMYFTLEGKRLKDLNVKAGQKVTAGQVIASLDVDDLVKTLRSDKLQFKKDEVQMKDTLRKKDEMDPVDFEMAVVDFEAKRQQLVEAQAEIDKATIKAPFTGTVVSLSVMKGDSVTAYDPICVIADTAQLTAGAKMTPEELTGISVGMPVTVDINGAGEVKGTVKQLPVVEQEDENGGNGGGGNGNAPEKPERPEDFLIVELEKMPAKAVRGTLLSISITTSRKENVIVIPPSALRTIGSRTYVQVVDDQGKREVDVEVGEQTATEIEIIKGLTPGQKVVGR</sequence>
<evidence type="ECO:0000259" key="2">
    <source>
        <dbReference type="Pfam" id="PF25967"/>
    </source>
</evidence>
<feature type="domain" description="Multidrug resistance protein MdtA-like C-terminal permuted SH3" evidence="2">
    <location>
        <begin position="303"/>
        <end position="357"/>
    </location>
</feature>
<dbReference type="PANTHER" id="PTHR30469">
    <property type="entry name" value="MULTIDRUG RESISTANCE PROTEIN MDTA"/>
    <property type="match status" value="1"/>
</dbReference>
<accession>A0ABS7C840</accession>
<reference evidence="4 5" key="1">
    <citation type="submission" date="2021-07" db="EMBL/GenBank/DDBJ databases">
        <title>Paenibacillus radiodurans sp. nov., isolated from the southeastern edge of Tengger Desert.</title>
        <authorList>
            <person name="Zhang G."/>
        </authorList>
    </citation>
    <scope>NUCLEOTIDE SEQUENCE [LARGE SCALE GENOMIC DNA]</scope>
    <source>
        <strain evidence="4 5">CCM 7311</strain>
    </source>
</reference>
<feature type="region of interest" description="Disordered" evidence="1">
    <location>
        <begin position="247"/>
        <end position="269"/>
    </location>
</feature>
<evidence type="ECO:0000313" key="5">
    <source>
        <dbReference type="Proteomes" id="UP001519887"/>
    </source>
</evidence>
<dbReference type="Pfam" id="PF25973">
    <property type="entry name" value="BSH_CzcB"/>
    <property type="match status" value="1"/>
</dbReference>
<dbReference type="Gene3D" id="2.40.420.20">
    <property type="match status" value="1"/>
</dbReference>
<dbReference type="PANTHER" id="PTHR30469:SF33">
    <property type="entry name" value="SLR1207 PROTEIN"/>
    <property type="match status" value="1"/>
</dbReference>
<dbReference type="Pfam" id="PF25967">
    <property type="entry name" value="RND-MFP_C"/>
    <property type="match status" value="1"/>
</dbReference>
<comment type="caution">
    <text evidence="4">The sequence shown here is derived from an EMBL/GenBank/DDBJ whole genome shotgun (WGS) entry which is preliminary data.</text>
</comment>